<protein>
    <submittedName>
        <fullName evidence="1">Uncharacterized protein</fullName>
    </submittedName>
</protein>
<proteinExistence type="predicted"/>
<dbReference type="Proteomes" id="UP001243330">
    <property type="component" value="Unassembled WGS sequence"/>
</dbReference>
<name>A0AAD9E842_9PEZI</name>
<organism evidence="1 2">
    <name type="scientific">Colletotrichum chrysophilum</name>
    <dbReference type="NCBI Taxonomy" id="1836956"/>
    <lineage>
        <taxon>Eukaryota</taxon>
        <taxon>Fungi</taxon>
        <taxon>Dikarya</taxon>
        <taxon>Ascomycota</taxon>
        <taxon>Pezizomycotina</taxon>
        <taxon>Sordariomycetes</taxon>
        <taxon>Hypocreomycetidae</taxon>
        <taxon>Glomerellales</taxon>
        <taxon>Glomerellaceae</taxon>
        <taxon>Colletotrichum</taxon>
        <taxon>Colletotrichum gloeosporioides species complex</taxon>
    </lineage>
</organism>
<evidence type="ECO:0000313" key="2">
    <source>
        <dbReference type="Proteomes" id="UP001243330"/>
    </source>
</evidence>
<accession>A0AAD9E842</accession>
<comment type="caution">
    <text evidence="1">The sequence shown here is derived from an EMBL/GenBank/DDBJ whole genome shotgun (WGS) entry which is preliminary data.</text>
</comment>
<gene>
    <name evidence="1" type="ORF">CCHR01_19082</name>
</gene>
<keyword evidence="2" id="KW-1185">Reference proteome</keyword>
<dbReference type="EMBL" id="JAQOWY010000860">
    <property type="protein sequence ID" value="KAK1838293.1"/>
    <property type="molecule type" value="Genomic_DNA"/>
</dbReference>
<evidence type="ECO:0000313" key="1">
    <source>
        <dbReference type="EMBL" id="KAK1838293.1"/>
    </source>
</evidence>
<sequence>MAPGPVSFGRCFSSCPWLVPEDGRAVLCHPRNVQRETLQLVQRVPPPPPAAPLCLSFLVDAV</sequence>
<dbReference type="AlphaFoldDB" id="A0AAD9E842"/>
<reference evidence="1" key="1">
    <citation type="submission" date="2023-01" db="EMBL/GenBank/DDBJ databases">
        <title>Colletotrichum chrysophilum M932 genome sequence.</title>
        <authorList>
            <person name="Baroncelli R."/>
        </authorList>
    </citation>
    <scope>NUCLEOTIDE SEQUENCE</scope>
    <source>
        <strain evidence="1">M932</strain>
    </source>
</reference>